<name>J9FYZ1_9ZZZZ</name>
<proteinExistence type="predicted"/>
<dbReference type="EMBL" id="AMCI01007486">
    <property type="protein sequence ID" value="EJW92539.1"/>
    <property type="molecule type" value="Genomic_DNA"/>
</dbReference>
<feature type="non-terminal residue" evidence="1">
    <location>
        <position position="1"/>
    </location>
</feature>
<accession>J9FYZ1</accession>
<sequence length="46" mass="5212">LKIEGNQVKVHFTPSTSNDVAHEEIQISANDGERKGLYAYLFIQSY</sequence>
<dbReference type="AlphaFoldDB" id="J9FYZ1"/>
<protein>
    <submittedName>
        <fullName evidence="1">Uncharacterized protein</fullName>
    </submittedName>
</protein>
<organism evidence="1">
    <name type="scientific">gut metagenome</name>
    <dbReference type="NCBI Taxonomy" id="749906"/>
    <lineage>
        <taxon>unclassified sequences</taxon>
        <taxon>metagenomes</taxon>
        <taxon>organismal metagenomes</taxon>
    </lineage>
</organism>
<comment type="caution">
    <text evidence="1">The sequence shown here is derived from an EMBL/GenBank/DDBJ whole genome shotgun (WGS) entry which is preliminary data.</text>
</comment>
<gene>
    <name evidence="1" type="ORF">EVA_19354</name>
</gene>
<reference evidence="1" key="1">
    <citation type="journal article" date="2012" name="PLoS ONE">
        <title>Gene sets for utilization of primary and secondary nutrition supplies in the distal gut of endangered iberian lynx.</title>
        <authorList>
            <person name="Alcaide M."/>
            <person name="Messina E."/>
            <person name="Richter M."/>
            <person name="Bargiela R."/>
            <person name="Peplies J."/>
            <person name="Huws S.A."/>
            <person name="Newbold C.J."/>
            <person name="Golyshin P.N."/>
            <person name="Simon M.A."/>
            <person name="Lopez G."/>
            <person name="Yakimov M.M."/>
            <person name="Ferrer M."/>
        </authorList>
    </citation>
    <scope>NUCLEOTIDE SEQUENCE</scope>
</reference>
<evidence type="ECO:0000313" key="1">
    <source>
        <dbReference type="EMBL" id="EJW92539.1"/>
    </source>
</evidence>